<evidence type="ECO:0000313" key="2">
    <source>
        <dbReference type="Proteomes" id="UP000002931"/>
    </source>
</evidence>
<accession>A3VD17</accession>
<dbReference type="OrthoDB" id="7802556at2"/>
<evidence type="ECO:0008006" key="3">
    <source>
        <dbReference type="Google" id="ProtNLM"/>
    </source>
</evidence>
<dbReference type="AlphaFoldDB" id="A3VD17"/>
<name>A3VD17_9RHOB</name>
<keyword evidence="2" id="KW-1185">Reference proteome</keyword>
<reference evidence="1 2" key="1">
    <citation type="journal article" date="2010" name="J. Bacteriol.">
        <title>Genome sequences of Pelagibaca bermudensis HTCC2601T and Maritimibacter alkaliphilus HTCC2654T, the type strains of two marine Roseobacter genera.</title>
        <authorList>
            <person name="Thrash J.C."/>
            <person name="Cho J.C."/>
            <person name="Ferriera S."/>
            <person name="Johnson J."/>
            <person name="Vergin K.L."/>
            <person name="Giovannoni S.J."/>
        </authorList>
    </citation>
    <scope>NUCLEOTIDE SEQUENCE [LARGE SCALE GENOMIC DNA]</scope>
    <source>
        <strain evidence="1 2">HTCC2654</strain>
    </source>
</reference>
<dbReference type="STRING" id="314271.RB2654_13264"/>
<organism evidence="1 2">
    <name type="scientific">Maritimibacter alkaliphilus HTCC2654</name>
    <dbReference type="NCBI Taxonomy" id="314271"/>
    <lineage>
        <taxon>Bacteria</taxon>
        <taxon>Pseudomonadati</taxon>
        <taxon>Pseudomonadota</taxon>
        <taxon>Alphaproteobacteria</taxon>
        <taxon>Rhodobacterales</taxon>
        <taxon>Roseobacteraceae</taxon>
        <taxon>Maritimibacter</taxon>
    </lineage>
</organism>
<sequence>MDRPFDYFVILAEMRTGSNFLESNLNAFPGITCYGEAYNPYLIVDPDRTELFGFTMAKRDADPIGMIEAMKENTDGIPGFRLFHDHDPRVFEHVMGDRRCAKIILNRNLVDAWVSQRIAWSTKQWQLGDHADVKKWKVKFDPKDFKHFYFTVKDRQRGIARRLQVEGQAGFYIDYDDIQDLKVVNGLARFLGETEEIKHFSGKFKKQNPEPLADKVRNFEDIEKTVNEIDRYDLGALPNFEPPRGPSVPTYVTAHKAPLCFMPVPGALDQEIRDWLGAIDDVHRDVLDTGFTQKELRQWKNQNKGHRSFTVLRHPVARAHSVFCRYVLNHTPWTMWELRHGLIERYDLDIPWDTPIGEGYDRVRHRKAFLRFLHFVTGSLGGSSVHGVEPIWATQDNLLRGFSEFVAPDHVLRETQINEGLAVLAMEIGIDPPPLGDAIPDEPFPLASIYDDEVEKAVRDAYARDYMAFGFKKWDRDGR</sequence>
<comment type="caution">
    <text evidence="1">The sequence shown here is derived from an EMBL/GenBank/DDBJ whole genome shotgun (WGS) entry which is preliminary data.</text>
</comment>
<dbReference type="InterPro" id="IPR027417">
    <property type="entry name" value="P-loop_NTPase"/>
</dbReference>
<dbReference type="eggNOG" id="COG4424">
    <property type="taxonomic scope" value="Bacteria"/>
</dbReference>
<dbReference type="RefSeq" id="WP_008332407.1">
    <property type="nucleotide sequence ID" value="NZ_CH902578.1"/>
</dbReference>
<dbReference type="Proteomes" id="UP000002931">
    <property type="component" value="Unassembled WGS sequence"/>
</dbReference>
<dbReference type="Gene3D" id="3.40.50.300">
    <property type="entry name" value="P-loop containing nucleotide triphosphate hydrolases"/>
    <property type="match status" value="1"/>
</dbReference>
<dbReference type="HOGENOM" id="CLU_594316_0_0_5"/>
<proteinExistence type="predicted"/>
<protein>
    <recommendedName>
        <fullName evidence="3">Nodulation protein NodH</fullName>
    </recommendedName>
</protein>
<dbReference type="SUPFAM" id="SSF52540">
    <property type="entry name" value="P-loop containing nucleoside triphosphate hydrolases"/>
    <property type="match status" value="1"/>
</dbReference>
<evidence type="ECO:0000313" key="1">
    <source>
        <dbReference type="EMBL" id="EAQ14044.1"/>
    </source>
</evidence>
<gene>
    <name evidence="1" type="ORF">RB2654_13264</name>
</gene>
<dbReference type="EMBL" id="AAMT01000003">
    <property type="protein sequence ID" value="EAQ14044.1"/>
    <property type="molecule type" value="Genomic_DNA"/>
</dbReference>